<dbReference type="InterPro" id="IPR046342">
    <property type="entry name" value="CBS_dom_sf"/>
</dbReference>
<organism evidence="14 15">
    <name type="scientific">Blastococcus colisei</name>
    <dbReference type="NCBI Taxonomy" id="1564162"/>
    <lineage>
        <taxon>Bacteria</taxon>
        <taxon>Bacillati</taxon>
        <taxon>Actinomycetota</taxon>
        <taxon>Actinomycetes</taxon>
        <taxon>Geodermatophilales</taxon>
        <taxon>Geodermatophilaceae</taxon>
        <taxon>Blastococcus</taxon>
    </lineage>
</organism>
<dbReference type="RefSeq" id="WP_246064148.1">
    <property type="nucleotide sequence ID" value="NZ_VFQE01000002.1"/>
</dbReference>
<feature type="region of interest" description="Disordered" evidence="11">
    <location>
        <begin position="444"/>
        <end position="469"/>
    </location>
</feature>
<evidence type="ECO:0000259" key="13">
    <source>
        <dbReference type="PROSITE" id="PS51846"/>
    </source>
</evidence>
<evidence type="ECO:0000313" key="15">
    <source>
        <dbReference type="Proteomes" id="UP000319865"/>
    </source>
</evidence>
<dbReference type="Gene3D" id="3.30.465.10">
    <property type="match status" value="1"/>
</dbReference>
<evidence type="ECO:0000256" key="10">
    <source>
        <dbReference type="PROSITE-ProRule" id="PRU01193"/>
    </source>
</evidence>
<dbReference type="GO" id="GO:0005886">
    <property type="term" value="C:plasma membrane"/>
    <property type="evidence" value="ECO:0007669"/>
    <property type="project" value="UniProtKB-SubCell"/>
</dbReference>
<evidence type="ECO:0000256" key="8">
    <source>
        <dbReference type="ARBA" id="ARBA00023136"/>
    </source>
</evidence>
<keyword evidence="3" id="KW-1003">Cell membrane</keyword>
<keyword evidence="15" id="KW-1185">Reference proteome</keyword>
<dbReference type="InterPro" id="IPR051676">
    <property type="entry name" value="UPF0053_domain"/>
</dbReference>
<dbReference type="PANTHER" id="PTHR43099">
    <property type="entry name" value="UPF0053 PROTEIN YRKA"/>
    <property type="match status" value="1"/>
</dbReference>
<keyword evidence="8 10" id="KW-0472">Membrane</keyword>
<dbReference type="InterPro" id="IPR016169">
    <property type="entry name" value="FAD-bd_PCMH_sub2"/>
</dbReference>
<keyword evidence="4 10" id="KW-0812">Transmembrane</keyword>
<evidence type="ECO:0000256" key="11">
    <source>
        <dbReference type="SAM" id="MobiDB-lite"/>
    </source>
</evidence>
<comment type="similarity">
    <text evidence="2">Belongs to the UPF0053 family.</text>
</comment>
<reference evidence="14 15" key="1">
    <citation type="submission" date="2019-06" db="EMBL/GenBank/DDBJ databases">
        <title>Sequencing the genomes of 1000 actinobacteria strains.</title>
        <authorList>
            <person name="Klenk H.-P."/>
        </authorList>
    </citation>
    <scope>NUCLEOTIDE SEQUENCE [LARGE SCALE GENOMIC DNA]</scope>
    <source>
        <strain evidence="14 15">DSM 46837</strain>
    </source>
</reference>
<accession>A0A543P1L0</accession>
<evidence type="ECO:0000256" key="7">
    <source>
        <dbReference type="ARBA" id="ARBA00023122"/>
    </source>
</evidence>
<evidence type="ECO:0000256" key="3">
    <source>
        <dbReference type="ARBA" id="ARBA00022475"/>
    </source>
</evidence>
<dbReference type="AlphaFoldDB" id="A0A543P1L0"/>
<evidence type="ECO:0000256" key="6">
    <source>
        <dbReference type="ARBA" id="ARBA00022989"/>
    </source>
</evidence>
<evidence type="ECO:0000256" key="4">
    <source>
        <dbReference type="ARBA" id="ARBA00022692"/>
    </source>
</evidence>
<feature type="domain" description="CBS" evidence="12">
    <location>
        <begin position="287"/>
        <end position="343"/>
    </location>
</feature>
<dbReference type="InterPro" id="IPR044751">
    <property type="entry name" value="Ion_transp-like_CBS"/>
</dbReference>
<sequence>MLTEWLLLAFAVALIAANALFVAAEFSLITVDRATVDRAAESGDGRAGSLQAAMRTLSTQLSGCQLGITVTSLVVGFIAEPSLATLFRGPLGLTGLPDGAVVGISVGLALLVATCLQMVFGELVPKNWAIAEPMRVGRVVAGPQRAFTAATRPLISFLNGTANAILRLFGITPTEELASARAPQELVSLVSRSGRAGTLDAATAELVARSIAFGDRTAADAMTPRPRVRFLMSGQPVADLIAAAASSGHARFPVQGESVDDIVGFVHFKHALGVEPARRGETTVADVMVPAAAVPATMELDPLLGVLREGLQMAVVVDEYGGTAGIVTLEDLIEEIVGEIADEQDAPARRQHRAADGSWILSGLLRPDEAGALVGLDLPEAEESDTLGGLLTERLGRLPDVGDAVLLSARDLERTDDDGLPTRTEVQVTVTRLDGRRVDRLRLRRNGGATAARRMPDTADASDTTEARP</sequence>
<dbReference type="Pfam" id="PF03471">
    <property type="entry name" value="CorC_HlyC"/>
    <property type="match status" value="1"/>
</dbReference>
<dbReference type="PANTHER" id="PTHR43099:SF6">
    <property type="entry name" value="UPF0053 PROTEIN RV1842C"/>
    <property type="match status" value="1"/>
</dbReference>
<evidence type="ECO:0000256" key="2">
    <source>
        <dbReference type="ARBA" id="ARBA00006337"/>
    </source>
</evidence>
<dbReference type="Gene3D" id="3.10.580.10">
    <property type="entry name" value="CBS-domain"/>
    <property type="match status" value="1"/>
</dbReference>
<dbReference type="GO" id="GO:0050660">
    <property type="term" value="F:flavin adenine dinucleotide binding"/>
    <property type="evidence" value="ECO:0007669"/>
    <property type="project" value="InterPro"/>
</dbReference>
<proteinExistence type="inferred from homology"/>
<dbReference type="Pfam" id="PF01595">
    <property type="entry name" value="CNNM"/>
    <property type="match status" value="1"/>
</dbReference>
<dbReference type="PROSITE" id="PS51371">
    <property type="entry name" value="CBS"/>
    <property type="match status" value="1"/>
</dbReference>
<keyword evidence="6 10" id="KW-1133">Transmembrane helix</keyword>
<dbReference type="SUPFAM" id="SSF54631">
    <property type="entry name" value="CBS-domain pair"/>
    <property type="match status" value="1"/>
</dbReference>
<dbReference type="CDD" id="cd04590">
    <property type="entry name" value="CBS_pair_CorC_HlyC_assoc"/>
    <property type="match status" value="1"/>
</dbReference>
<dbReference type="InterPro" id="IPR036318">
    <property type="entry name" value="FAD-bd_PCMH-like_sf"/>
</dbReference>
<dbReference type="EMBL" id="VFQE01000002">
    <property type="protein sequence ID" value="TQN38005.1"/>
    <property type="molecule type" value="Genomic_DNA"/>
</dbReference>
<dbReference type="InterPro" id="IPR005170">
    <property type="entry name" value="Transptr-assoc_dom"/>
</dbReference>
<evidence type="ECO:0000256" key="5">
    <source>
        <dbReference type="ARBA" id="ARBA00022737"/>
    </source>
</evidence>
<evidence type="ECO:0000256" key="9">
    <source>
        <dbReference type="PROSITE-ProRule" id="PRU00703"/>
    </source>
</evidence>
<dbReference type="InterPro" id="IPR002550">
    <property type="entry name" value="CNNM"/>
</dbReference>
<evidence type="ECO:0000256" key="1">
    <source>
        <dbReference type="ARBA" id="ARBA00004651"/>
    </source>
</evidence>
<dbReference type="SMART" id="SM01091">
    <property type="entry name" value="CorC_HlyC"/>
    <property type="match status" value="1"/>
</dbReference>
<dbReference type="SUPFAM" id="SSF56176">
    <property type="entry name" value="FAD-binding/transporter-associated domain-like"/>
    <property type="match status" value="1"/>
</dbReference>
<evidence type="ECO:0000259" key="12">
    <source>
        <dbReference type="PROSITE" id="PS51371"/>
    </source>
</evidence>
<dbReference type="Pfam" id="PF00571">
    <property type="entry name" value="CBS"/>
    <property type="match status" value="1"/>
</dbReference>
<dbReference type="InterPro" id="IPR000644">
    <property type="entry name" value="CBS_dom"/>
</dbReference>
<comment type="subcellular location">
    <subcellularLocation>
        <location evidence="1">Cell membrane</location>
        <topology evidence="1">Multi-pass membrane protein</topology>
    </subcellularLocation>
</comment>
<dbReference type="Proteomes" id="UP000319865">
    <property type="component" value="Unassembled WGS sequence"/>
</dbReference>
<name>A0A543P1L0_9ACTN</name>
<keyword evidence="5" id="KW-0677">Repeat</keyword>
<dbReference type="PROSITE" id="PS51846">
    <property type="entry name" value="CNNM"/>
    <property type="match status" value="1"/>
</dbReference>
<gene>
    <name evidence="14" type="ORF">FHU33_4685</name>
</gene>
<comment type="caution">
    <text evidence="14">The sequence shown here is derived from an EMBL/GenBank/DDBJ whole genome shotgun (WGS) entry which is preliminary data.</text>
</comment>
<protein>
    <submittedName>
        <fullName evidence="14">CBS domain containing-hemolysin-like protein</fullName>
    </submittedName>
</protein>
<keyword evidence="7 9" id="KW-0129">CBS domain</keyword>
<feature type="domain" description="CNNM transmembrane" evidence="13">
    <location>
        <begin position="1"/>
        <end position="203"/>
    </location>
</feature>
<evidence type="ECO:0000313" key="14">
    <source>
        <dbReference type="EMBL" id="TQN38005.1"/>
    </source>
</evidence>